<dbReference type="InterPro" id="IPR050807">
    <property type="entry name" value="TransReg_Diox_bact_type"/>
</dbReference>
<dbReference type="PANTHER" id="PTHR46797">
    <property type="entry name" value="HTH-TYPE TRANSCRIPTIONAL REGULATOR"/>
    <property type="match status" value="1"/>
</dbReference>
<dbReference type="GO" id="GO:0003677">
    <property type="term" value="F:DNA binding"/>
    <property type="evidence" value="ECO:0007669"/>
    <property type="project" value="UniProtKB-KW"/>
</dbReference>
<evidence type="ECO:0000313" key="6">
    <source>
        <dbReference type="EMBL" id="QPC43665.1"/>
    </source>
</evidence>
<comment type="similarity">
    <text evidence="1">Belongs to the short-chain fatty acyl-CoA assimilation regulator (ScfR) family.</text>
</comment>
<organism evidence="6 7">
    <name type="scientific">Kaustia mangrovi</name>
    <dbReference type="NCBI Taxonomy" id="2593653"/>
    <lineage>
        <taxon>Bacteria</taxon>
        <taxon>Pseudomonadati</taxon>
        <taxon>Pseudomonadota</taxon>
        <taxon>Alphaproteobacteria</taxon>
        <taxon>Hyphomicrobiales</taxon>
        <taxon>Parvibaculaceae</taxon>
        <taxon>Kaustia</taxon>
    </lineage>
</organism>
<keyword evidence="3" id="KW-0238">DNA-binding</keyword>
<dbReference type="InterPro" id="IPR010359">
    <property type="entry name" value="IrrE_HExxH"/>
</dbReference>
<dbReference type="InterPro" id="IPR010982">
    <property type="entry name" value="Lambda_DNA-bd_dom_sf"/>
</dbReference>
<evidence type="ECO:0000256" key="3">
    <source>
        <dbReference type="ARBA" id="ARBA00023125"/>
    </source>
</evidence>
<gene>
    <name evidence="6" type="ORF">HW532_13800</name>
</gene>
<proteinExistence type="inferred from homology"/>
<dbReference type="Pfam" id="PF01381">
    <property type="entry name" value="HTH_3"/>
    <property type="match status" value="1"/>
</dbReference>
<dbReference type="SMART" id="SM00530">
    <property type="entry name" value="HTH_XRE"/>
    <property type="match status" value="1"/>
</dbReference>
<dbReference type="RefSeq" id="WP_213161028.1">
    <property type="nucleotide sequence ID" value="NZ_CP058214.1"/>
</dbReference>
<dbReference type="GO" id="GO:0003700">
    <property type="term" value="F:DNA-binding transcription factor activity"/>
    <property type="evidence" value="ECO:0007669"/>
    <property type="project" value="TreeGrafter"/>
</dbReference>
<evidence type="ECO:0000256" key="2">
    <source>
        <dbReference type="ARBA" id="ARBA00023015"/>
    </source>
</evidence>
<accession>A0A7S8HCJ1</accession>
<dbReference type="Proteomes" id="UP000593594">
    <property type="component" value="Chromosome"/>
</dbReference>
<evidence type="ECO:0000256" key="4">
    <source>
        <dbReference type="ARBA" id="ARBA00023163"/>
    </source>
</evidence>
<reference evidence="6 7" key="1">
    <citation type="submission" date="2020-06" db="EMBL/GenBank/DDBJ databases">
        <title>Genome sequence of 2 isolates from Red Sea Mangroves.</title>
        <authorList>
            <person name="Sefrji F."/>
            <person name="Michoud G."/>
            <person name="Merlino G."/>
            <person name="Daffonchio D."/>
        </authorList>
    </citation>
    <scope>NUCLEOTIDE SEQUENCE [LARGE SCALE GENOMIC DNA]</scope>
    <source>
        <strain evidence="6 7">R1DC25</strain>
    </source>
</reference>
<name>A0A7S8HCJ1_9HYPH</name>
<evidence type="ECO:0000256" key="1">
    <source>
        <dbReference type="ARBA" id="ARBA00007227"/>
    </source>
</evidence>
<dbReference type="Pfam" id="PF06114">
    <property type="entry name" value="Peptidase_M78"/>
    <property type="match status" value="1"/>
</dbReference>
<dbReference type="CDD" id="cd00093">
    <property type="entry name" value="HTH_XRE"/>
    <property type="match status" value="1"/>
</dbReference>
<keyword evidence="7" id="KW-1185">Reference proteome</keyword>
<feature type="domain" description="HTH cro/C1-type" evidence="5">
    <location>
        <begin position="10"/>
        <end position="64"/>
    </location>
</feature>
<evidence type="ECO:0000313" key="7">
    <source>
        <dbReference type="Proteomes" id="UP000593594"/>
    </source>
</evidence>
<dbReference type="Pfam" id="PF09856">
    <property type="entry name" value="ScfRs"/>
    <property type="match status" value="1"/>
</dbReference>
<dbReference type="KEGG" id="kmn:HW532_13800"/>
<keyword evidence="4" id="KW-0804">Transcription</keyword>
<dbReference type="EMBL" id="CP058214">
    <property type="protein sequence ID" value="QPC43665.1"/>
    <property type="molecule type" value="Genomic_DNA"/>
</dbReference>
<keyword evidence="2" id="KW-0805">Transcription regulation</keyword>
<dbReference type="PROSITE" id="PS50943">
    <property type="entry name" value="HTH_CROC1"/>
    <property type="match status" value="1"/>
</dbReference>
<sequence>MAQALTGLKIRALRTEKGLTQIELARRAGISASYLNLIECNKRPAAGALLDRIGQGLGVDRAALDGEAERRLAETLEEIASDPAIDGRTKRPADAGAVVGRHPDWAELVVRLYRAYNDRHQAVLALADRLNRDPFLSESVHRMLTDITSVRSAAEILESGGALSTRDNARFLSIVGSASRNLSATAQSLVGFFESANIRVRSATPMEHVDAFIFESDNYFDRLETLAARLRDHGAVARAMAPAPHAPADGGTASLPAPETARFRAVREAVAPMAADAVGALVGDHGALGTEEARDLATAALHSYTAAAVLMPYEAFLERAEDCRYDLDILSRAFGVSYEQAAHRAATLRRPGREGVRFGYMRSDPSGYVTKRLPLSELPMPRYGTGCPLWPVYGAFQSPGTTVRCFGELPSTDRFLFFARAVEKGSRAVGMPRRLLSVMLVCPASQAHRVVYGDGIDRSTAMLPVGTVCRLCPREDCGHRQEAALLA</sequence>
<dbReference type="Gene3D" id="1.10.260.40">
    <property type="entry name" value="lambda repressor-like DNA-binding domains"/>
    <property type="match status" value="1"/>
</dbReference>
<evidence type="ECO:0000259" key="5">
    <source>
        <dbReference type="PROSITE" id="PS50943"/>
    </source>
</evidence>
<dbReference type="GO" id="GO:0005829">
    <property type="term" value="C:cytosol"/>
    <property type="evidence" value="ECO:0007669"/>
    <property type="project" value="TreeGrafter"/>
</dbReference>
<protein>
    <submittedName>
        <fullName evidence="6">DUF2083 domain-containing protein</fullName>
    </submittedName>
</protein>
<dbReference type="AlphaFoldDB" id="A0A7S8HCJ1"/>
<dbReference type="PANTHER" id="PTHR46797:SF23">
    <property type="entry name" value="HTH-TYPE TRANSCRIPTIONAL REGULATOR SUTR"/>
    <property type="match status" value="1"/>
</dbReference>
<dbReference type="InterPro" id="IPR018653">
    <property type="entry name" value="ScfR_C"/>
</dbReference>
<dbReference type="InterPro" id="IPR001387">
    <property type="entry name" value="Cro/C1-type_HTH"/>
</dbReference>
<dbReference type="SUPFAM" id="SSF47413">
    <property type="entry name" value="lambda repressor-like DNA-binding domains"/>
    <property type="match status" value="1"/>
</dbReference>